<dbReference type="EMBL" id="KK034349">
    <property type="protein sequence ID" value="EXL64115.1"/>
    <property type="molecule type" value="Genomic_DNA"/>
</dbReference>
<dbReference type="Proteomes" id="UP000030676">
    <property type="component" value="Unassembled WGS sequence"/>
</dbReference>
<reference evidence="1" key="2">
    <citation type="submission" date="2014-03" db="EMBL/GenBank/DDBJ databases">
        <title>The Genome Annotation of Fusarium oxysporum PHW808.</title>
        <authorList>
            <consortium name="The Broad Institute Genomics Platform"/>
            <person name="Ma L.-J."/>
            <person name="Corby-Kistler H."/>
            <person name="Broz K."/>
            <person name="Gale L.R."/>
            <person name="Jonkers W."/>
            <person name="O'Donnell K."/>
            <person name="Ploetz R."/>
            <person name="Steinberg C."/>
            <person name="Schwartz D.C."/>
            <person name="VanEtten H."/>
            <person name="Zhou S."/>
            <person name="Young S.K."/>
            <person name="Zeng Q."/>
            <person name="Gargeya S."/>
            <person name="Fitzgerald M."/>
            <person name="Abouelleil A."/>
            <person name="Alvarado L."/>
            <person name="Chapman S.B."/>
            <person name="Gainer-Dewar J."/>
            <person name="Goldberg J."/>
            <person name="Griggs A."/>
            <person name="Gujja S."/>
            <person name="Hansen M."/>
            <person name="Howarth C."/>
            <person name="Imamovic A."/>
            <person name="Ireland A."/>
            <person name="Larimer J."/>
            <person name="McCowan C."/>
            <person name="Murphy C."/>
            <person name="Pearson M."/>
            <person name="Poon T.W."/>
            <person name="Priest M."/>
            <person name="Roberts A."/>
            <person name="Saif S."/>
            <person name="Shea T."/>
            <person name="Sykes S."/>
            <person name="Wortman J."/>
            <person name="Nusbaum C."/>
            <person name="Birren B."/>
        </authorList>
    </citation>
    <scope>NUCLEOTIDE SEQUENCE</scope>
    <source>
        <strain evidence="1">54008</strain>
    </source>
</reference>
<organism evidence="1">
    <name type="scientific">Fusarium oxysporum f. sp. conglutinans race 2 54008</name>
    <dbReference type="NCBI Taxonomy" id="1089457"/>
    <lineage>
        <taxon>Eukaryota</taxon>
        <taxon>Fungi</taxon>
        <taxon>Dikarya</taxon>
        <taxon>Ascomycota</taxon>
        <taxon>Pezizomycotina</taxon>
        <taxon>Sordariomycetes</taxon>
        <taxon>Hypocreomycetidae</taxon>
        <taxon>Hypocreales</taxon>
        <taxon>Nectriaceae</taxon>
        <taxon>Fusarium</taxon>
        <taxon>Fusarium oxysporum species complex</taxon>
    </lineage>
</organism>
<reference evidence="1" key="1">
    <citation type="submission" date="2011-11" db="EMBL/GenBank/DDBJ databases">
        <title>The Genome Sequence of Fusarium oxysporum PHW808.</title>
        <authorList>
            <consortium name="The Broad Institute Genome Sequencing Platform"/>
            <person name="Ma L.-J."/>
            <person name="Gale L.R."/>
            <person name="Schwartz D.C."/>
            <person name="Zhou S."/>
            <person name="Corby-Kistler H."/>
            <person name="Young S.K."/>
            <person name="Zeng Q."/>
            <person name="Gargeya S."/>
            <person name="Fitzgerald M."/>
            <person name="Haas B."/>
            <person name="Abouelleil A."/>
            <person name="Alvarado L."/>
            <person name="Arachchi H.M."/>
            <person name="Berlin A."/>
            <person name="Brown A."/>
            <person name="Chapman S.B."/>
            <person name="Chen Z."/>
            <person name="Dunbar C."/>
            <person name="Freedman E."/>
            <person name="Gearin G."/>
            <person name="Goldberg J."/>
            <person name="Griggs A."/>
            <person name="Gujja S."/>
            <person name="Heiman D."/>
            <person name="Howarth C."/>
            <person name="Larson L."/>
            <person name="Lui A."/>
            <person name="MacDonald P.J.P."/>
            <person name="Montmayeur A."/>
            <person name="Murphy C."/>
            <person name="Neiman D."/>
            <person name="Pearson M."/>
            <person name="Priest M."/>
            <person name="Roberts A."/>
            <person name="Saif S."/>
            <person name="Shea T."/>
            <person name="Shenoy N."/>
            <person name="Sisk P."/>
            <person name="Stolte C."/>
            <person name="Sykes S."/>
            <person name="Wortman J."/>
            <person name="Nusbaum C."/>
            <person name="Birren B."/>
        </authorList>
    </citation>
    <scope>NUCLEOTIDE SEQUENCE [LARGE SCALE GENOMIC DNA]</scope>
    <source>
        <strain evidence="1">54008</strain>
    </source>
</reference>
<proteinExistence type="predicted"/>
<dbReference type="AlphaFoldDB" id="X0GW12"/>
<protein>
    <submittedName>
        <fullName evidence="1">Uncharacterized protein</fullName>
    </submittedName>
</protein>
<gene>
    <name evidence="1" type="ORF">FOPG_19615</name>
</gene>
<evidence type="ECO:0000313" key="1">
    <source>
        <dbReference type="EMBL" id="EXL64115.1"/>
    </source>
</evidence>
<dbReference type="HOGENOM" id="CLU_2757893_0_0_1"/>
<sequence length="70" mass="8212">MSVRRRPADLSALSRTTARRVRREQKCSMIFGSRCVDSLDKREERILMPQTISDPNQKALFYLKCCQSYL</sequence>
<accession>X0GW12</accession>
<name>X0GW12_FUSOX</name>